<sequence length="294" mass="33138">MDAIKIKKEPNAMLRPLLPILLFLFCLLPGSPVWADAAMHLETFKLRNRPAVDLMPLLKPFLNPEGAISGQGYKLFIKSTGANLDQIRQIIAELDVALKRLRISISTDTRSFDEQEKQQLQTPSGAEQNSDSPNVQKIIISKGPQHKLTTRVYSTAQRNRQPAAQQVQLLEGQWASINSGYAIPIADRQRNADGTVTETIRYRKLGYGFKVRAHVNGNKVYLTLRPKHEELSSQGGGAIRMQNISTSLTVNLGQWTEIGGMQQLQKKAAKGNYYRTRRQQESEQRMFIKVELLD</sequence>
<dbReference type="EMBL" id="UOFZ01000176">
    <property type="protein sequence ID" value="VAX14523.1"/>
    <property type="molecule type" value="Genomic_DNA"/>
</dbReference>
<dbReference type="AlphaFoldDB" id="A0A3B1BQP6"/>
<dbReference type="GO" id="GO:0009306">
    <property type="term" value="P:protein secretion"/>
    <property type="evidence" value="ECO:0007669"/>
    <property type="project" value="InterPro"/>
</dbReference>
<feature type="region of interest" description="Disordered" evidence="1">
    <location>
        <begin position="112"/>
        <end position="133"/>
    </location>
</feature>
<name>A0A3B1BQP6_9ZZZZ</name>
<evidence type="ECO:0000256" key="1">
    <source>
        <dbReference type="SAM" id="MobiDB-lite"/>
    </source>
</evidence>
<reference evidence="3" key="1">
    <citation type="submission" date="2018-06" db="EMBL/GenBank/DDBJ databases">
        <authorList>
            <person name="Zhirakovskaya E."/>
        </authorList>
    </citation>
    <scope>NUCLEOTIDE SEQUENCE</scope>
</reference>
<evidence type="ECO:0000313" key="3">
    <source>
        <dbReference type="EMBL" id="VAX14523.1"/>
    </source>
</evidence>
<protein>
    <recommendedName>
        <fullName evidence="2">Type II/III secretion system secretin-like domain-containing protein</fullName>
    </recommendedName>
</protein>
<feature type="domain" description="Type II/III secretion system secretin-like" evidence="2">
    <location>
        <begin position="162"/>
        <end position="267"/>
    </location>
</feature>
<gene>
    <name evidence="3" type="ORF">MNBD_GAMMA24-901</name>
</gene>
<dbReference type="Pfam" id="PF00263">
    <property type="entry name" value="Secretin"/>
    <property type="match status" value="1"/>
</dbReference>
<feature type="compositionally biased region" description="Polar residues" evidence="1">
    <location>
        <begin position="118"/>
        <end position="133"/>
    </location>
</feature>
<dbReference type="InterPro" id="IPR004846">
    <property type="entry name" value="T2SS/T3SS_dom"/>
</dbReference>
<evidence type="ECO:0000259" key="2">
    <source>
        <dbReference type="Pfam" id="PF00263"/>
    </source>
</evidence>
<organism evidence="3">
    <name type="scientific">hydrothermal vent metagenome</name>
    <dbReference type="NCBI Taxonomy" id="652676"/>
    <lineage>
        <taxon>unclassified sequences</taxon>
        <taxon>metagenomes</taxon>
        <taxon>ecological metagenomes</taxon>
    </lineage>
</organism>
<accession>A0A3B1BQP6</accession>
<proteinExistence type="predicted"/>